<evidence type="ECO:0000256" key="9">
    <source>
        <dbReference type="SAM" id="MobiDB-lite"/>
    </source>
</evidence>
<dbReference type="InterPro" id="IPR013525">
    <property type="entry name" value="ABC2_TM"/>
</dbReference>
<evidence type="ECO:0000256" key="1">
    <source>
        <dbReference type="ARBA" id="ARBA00004141"/>
    </source>
</evidence>
<feature type="transmembrane region" description="Helical" evidence="10">
    <location>
        <begin position="682"/>
        <end position="701"/>
    </location>
</feature>
<evidence type="ECO:0000256" key="5">
    <source>
        <dbReference type="ARBA" id="ARBA00022741"/>
    </source>
</evidence>
<keyword evidence="7 10" id="KW-1133">Transmembrane helix</keyword>
<dbReference type="OrthoDB" id="66620at2759"/>
<dbReference type="AlphaFoldDB" id="A0A9Q0L0T1"/>
<dbReference type="GO" id="GO:0016887">
    <property type="term" value="F:ATP hydrolysis activity"/>
    <property type="evidence" value="ECO:0007669"/>
    <property type="project" value="InterPro"/>
</dbReference>
<dbReference type="InterPro" id="IPR027417">
    <property type="entry name" value="P-loop_NTPase"/>
</dbReference>
<keyword evidence="13" id="KW-1185">Reference proteome</keyword>
<comment type="similarity">
    <text evidence="2">Belongs to the ABC transporter superfamily. ABCG family. Eye pigment precursor importer (TC 3.A.1.204) subfamily.</text>
</comment>
<dbReference type="InterPro" id="IPR050352">
    <property type="entry name" value="ABCG_transporters"/>
</dbReference>
<sequence>MNFGTDGNSLSTKIQAVAVAISLSTASFPFQLHKEMDTTPAAEGGLARTKSDQSVELQGRRTLSSEAVVVENGGSLSRKSSFGKRLAGASPGRGGGNSRSHLRKSRSAQLKVVELDEVSSGAALSRASSASLGFSFSFTGFTLPPEGIADFKAFSDEEIIPEDIEAGPRKKIHAEPTWPIYLKFADVTYKVILKSVRTTVEKDILNGITGSVNPGEVLALMGPSGSGKTTLLSLLGGRLGLPAQGGTITYNDHPYSKSLKRRIGFVAQDDVLFPHLTVRETLTYAALMRLPKTLTRQQKEERAMDVIYELGLERCQDTMIGGSFVRGVSGGERKRVCIGTEILINPSLLFLDEPTSGLDSTTALRIVQMLHDIAEAGKTVVTTIHQPSSRLFHKFDKLILLGKGSLLYFGKASEAMVYFSSIGCSPLIAMNPAEFLLDLANGNTNDVSVPSELEDKVQMENSETETRNGNPSPEVVHEYLVEAYDTRVAEKEKKKIMVPIPISEEFKSKVMREWGASWWEQYSILFQRGFKERRHEYLSWLRITQVIATAIILGLLWWQSDGTTPKGLQDQAGLLFFISVFWGFFPVFTAIFTFPQERAMISKERAVDMYRLSAYFLARTTSDLPLDLSLPVVFLLIVYFMAGLTLGAASFFLSMLTVFLCIIAAQGLGLAIGATLMDVKKATTLASVAVMTFMLAGGFFVKRVPVFASWIRYISFNYHTYRLLLKVQYNHRTPAINGMKLDGGLTEVVALVTMVFGYRILAYLSLRRMKL</sequence>
<evidence type="ECO:0000313" key="13">
    <source>
        <dbReference type="Proteomes" id="UP001141806"/>
    </source>
</evidence>
<evidence type="ECO:0000256" key="7">
    <source>
        <dbReference type="ARBA" id="ARBA00022989"/>
    </source>
</evidence>
<evidence type="ECO:0000256" key="4">
    <source>
        <dbReference type="ARBA" id="ARBA00022692"/>
    </source>
</evidence>
<dbReference type="Pfam" id="PF01061">
    <property type="entry name" value="ABC2_membrane"/>
    <property type="match status" value="1"/>
</dbReference>
<name>A0A9Q0L0T1_9MAGN</name>
<proteinExistence type="inferred from homology"/>
<dbReference type="SMART" id="SM00382">
    <property type="entry name" value="AAA"/>
    <property type="match status" value="1"/>
</dbReference>
<organism evidence="12 13">
    <name type="scientific">Protea cynaroides</name>
    <dbReference type="NCBI Taxonomy" id="273540"/>
    <lineage>
        <taxon>Eukaryota</taxon>
        <taxon>Viridiplantae</taxon>
        <taxon>Streptophyta</taxon>
        <taxon>Embryophyta</taxon>
        <taxon>Tracheophyta</taxon>
        <taxon>Spermatophyta</taxon>
        <taxon>Magnoliopsida</taxon>
        <taxon>Proteales</taxon>
        <taxon>Proteaceae</taxon>
        <taxon>Protea</taxon>
    </lineage>
</organism>
<dbReference type="SUPFAM" id="SSF52540">
    <property type="entry name" value="P-loop containing nucleoside triphosphate hydrolases"/>
    <property type="match status" value="1"/>
</dbReference>
<dbReference type="InterPro" id="IPR003439">
    <property type="entry name" value="ABC_transporter-like_ATP-bd"/>
</dbReference>
<comment type="subcellular location">
    <subcellularLocation>
        <location evidence="1">Membrane</location>
        <topology evidence="1">Multi-pass membrane protein</topology>
    </subcellularLocation>
</comment>
<keyword evidence="8 10" id="KW-0472">Membrane</keyword>
<feature type="region of interest" description="Disordered" evidence="9">
    <location>
        <begin position="76"/>
        <end position="105"/>
    </location>
</feature>
<dbReference type="Proteomes" id="UP001141806">
    <property type="component" value="Unassembled WGS sequence"/>
</dbReference>
<dbReference type="CDD" id="cd03213">
    <property type="entry name" value="ABCG_EPDR"/>
    <property type="match status" value="1"/>
</dbReference>
<reference evidence="12" key="1">
    <citation type="journal article" date="2023" name="Plant J.">
        <title>The genome of the king protea, Protea cynaroides.</title>
        <authorList>
            <person name="Chang J."/>
            <person name="Duong T.A."/>
            <person name="Schoeman C."/>
            <person name="Ma X."/>
            <person name="Roodt D."/>
            <person name="Barker N."/>
            <person name="Li Z."/>
            <person name="Van de Peer Y."/>
            <person name="Mizrachi E."/>
        </authorList>
    </citation>
    <scope>NUCLEOTIDE SEQUENCE</scope>
    <source>
        <tissue evidence="12">Young leaves</tissue>
    </source>
</reference>
<evidence type="ECO:0000256" key="8">
    <source>
        <dbReference type="ARBA" id="ARBA00023136"/>
    </source>
</evidence>
<protein>
    <recommendedName>
        <fullName evidence="11">ABC transporter domain-containing protein</fullName>
    </recommendedName>
</protein>
<dbReference type="Gene3D" id="3.40.50.300">
    <property type="entry name" value="P-loop containing nucleotide triphosphate hydrolases"/>
    <property type="match status" value="1"/>
</dbReference>
<keyword evidence="4 10" id="KW-0812">Transmembrane</keyword>
<dbReference type="GO" id="GO:0005524">
    <property type="term" value="F:ATP binding"/>
    <property type="evidence" value="ECO:0007669"/>
    <property type="project" value="UniProtKB-KW"/>
</dbReference>
<dbReference type="PANTHER" id="PTHR48041">
    <property type="entry name" value="ABC TRANSPORTER G FAMILY MEMBER 28"/>
    <property type="match status" value="1"/>
</dbReference>
<gene>
    <name evidence="12" type="ORF">NE237_010996</name>
</gene>
<feature type="transmembrane region" description="Helical" evidence="10">
    <location>
        <begin position="748"/>
        <end position="766"/>
    </location>
</feature>
<feature type="transmembrane region" description="Helical" evidence="10">
    <location>
        <begin position="572"/>
        <end position="594"/>
    </location>
</feature>
<evidence type="ECO:0000256" key="10">
    <source>
        <dbReference type="SAM" id="Phobius"/>
    </source>
</evidence>
<dbReference type="PANTHER" id="PTHR48041:SF94">
    <property type="entry name" value="ABC TRANSPORTER G FAMILY MEMBER 22"/>
    <property type="match status" value="1"/>
</dbReference>
<dbReference type="Pfam" id="PF00005">
    <property type="entry name" value="ABC_tran"/>
    <property type="match status" value="1"/>
</dbReference>
<dbReference type="InterPro" id="IPR017871">
    <property type="entry name" value="ABC_transporter-like_CS"/>
</dbReference>
<evidence type="ECO:0000256" key="6">
    <source>
        <dbReference type="ARBA" id="ARBA00022840"/>
    </source>
</evidence>
<feature type="transmembrane region" description="Helical" evidence="10">
    <location>
        <begin position="537"/>
        <end position="560"/>
    </location>
</feature>
<feature type="domain" description="ABC transporter" evidence="11">
    <location>
        <begin position="182"/>
        <end position="428"/>
    </location>
</feature>
<comment type="caution">
    <text evidence="12">The sequence shown here is derived from an EMBL/GenBank/DDBJ whole genome shotgun (WGS) entry which is preliminary data.</text>
</comment>
<dbReference type="GO" id="GO:0140359">
    <property type="term" value="F:ABC-type transporter activity"/>
    <property type="evidence" value="ECO:0007669"/>
    <property type="project" value="InterPro"/>
</dbReference>
<evidence type="ECO:0000256" key="3">
    <source>
        <dbReference type="ARBA" id="ARBA00022448"/>
    </source>
</evidence>
<feature type="transmembrane region" description="Helical" evidence="10">
    <location>
        <begin position="624"/>
        <end position="642"/>
    </location>
</feature>
<evidence type="ECO:0000313" key="12">
    <source>
        <dbReference type="EMBL" id="KAJ4980216.1"/>
    </source>
</evidence>
<evidence type="ECO:0000256" key="2">
    <source>
        <dbReference type="ARBA" id="ARBA00005814"/>
    </source>
</evidence>
<keyword evidence="6" id="KW-0067">ATP-binding</keyword>
<evidence type="ECO:0000259" key="11">
    <source>
        <dbReference type="PROSITE" id="PS50893"/>
    </source>
</evidence>
<dbReference type="FunFam" id="3.40.50.300:FF:000337">
    <property type="entry name" value="ABC transporter G family member 22"/>
    <property type="match status" value="1"/>
</dbReference>
<feature type="region of interest" description="Disordered" evidence="9">
    <location>
        <begin position="39"/>
        <end position="58"/>
    </location>
</feature>
<dbReference type="PROSITE" id="PS50893">
    <property type="entry name" value="ABC_TRANSPORTER_2"/>
    <property type="match status" value="1"/>
</dbReference>
<dbReference type="PROSITE" id="PS00211">
    <property type="entry name" value="ABC_TRANSPORTER_1"/>
    <property type="match status" value="1"/>
</dbReference>
<dbReference type="EMBL" id="JAMYWD010000002">
    <property type="protein sequence ID" value="KAJ4980216.1"/>
    <property type="molecule type" value="Genomic_DNA"/>
</dbReference>
<keyword evidence="3" id="KW-0813">Transport</keyword>
<dbReference type="InterPro" id="IPR003593">
    <property type="entry name" value="AAA+_ATPase"/>
</dbReference>
<keyword evidence="5" id="KW-0547">Nucleotide-binding</keyword>
<dbReference type="GO" id="GO:0016020">
    <property type="term" value="C:membrane"/>
    <property type="evidence" value="ECO:0007669"/>
    <property type="project" value="UniProtKB-SubCell"/>
</dbReference>
<accession>A0A9Q0L0T1</accession>
<feature type="transmembrane region" description="Helical" evidence="10">
    <location>
        <begin position="648"/>
        <end position="670"/>
    </location>
</feature>